<gene>
    <name evidence="1" type="ORF">AB0I48_07445</name>
</gene>
<evidence type="ECO:0000313" key="2">
    <source>
        <dbReference type="Proteomes" id="UP001551695"/>
    </source>
</evidence>
<name>A0ABV3FPN0_9NOCA</name>
<dbReference type="RefSeq" id="WP_357781147.1">
    <property type="nucleotide sequence ID" value="NZ_JBFAKC010000003.1"/>
</dbReference>
<protein>
    <submittedName>
        <fullName evidence="1">Uncharacterized protein</fullName>
    </submittedName>
</protein>
<organism evidence="1 2">
    <name type="scientific">Nocardia aurea</name>
    <dbReference type="NCBI Taxonomy" id="2144174"/>
    <lineage>
        <taxon>Bacteria</taxon>
        <taxon>Bacillati</taxon>
        <taxon>Actinomycetota</taxon>
        <taxon>Actinomycetes</taxon>
        <taxon>Mycobacteriales</taxon>
        <taxon>Nocardiaceae</taxon>
        <taxon>Nocardia</taxon>
    </lineage>
</organism>
<accession>A0ABV3FPN0</accession>
<evidence type="ECO:0000313" key="1">
    <source>
        <dbReference type="EMBL" id="MEV0707379.1"/>
    </source>
</evidence>
<sequence length="160" mass="17490">MFVAEDRGVRGISLPDDLDQAGSQNIEPCDLSLGRSEPLIGHDRSVTAPLPEQFMSRPVVLSVALIFPFGRRNLVARTSQRLMGSAVLTVLAAFDFLFHHQIQDRSGVSATSQFGYQEPGCGGEEYDVVGLEPRNIRVEVGRSAADQLGRSSYAFRPLAR</sequence>
<reference evidence="1 2" key="1">
    <citation type="submission" date="2024-06" db="EMBL/GenBank/DDBJ databases">
        <title>The Natural Products Discovery Center: Release of the First 8490 Sequenced Strains for Exploring Actinobacteria Biosynthetic Diversity.</title>
        <authorList>
            <person name="Kalkreuter E."/>
            <person name="Kautsar S.A."/>
            <person name="Yang D."/>
            <person name="Bader C.D."/>
            <person name="Teijaro C.N."/>
            <person name="Fluegel L."/>
            <person name="Davis C.M."/>
            <person name="Simpson J.R."/>
            <person name="Lauterbach L."/>
            <person name="Steele A.D."/>
            <person name="Gui C."/>
            <person name="Meng S."/>
            <person name="Li G."/>
            <person name="Viehrig K."/>
            <person name="Ye F."/>
            <person name="Su P."/>
            <person name="Kiefer A.F."/>
            <person name="Nichols A."/>
            <person name="Cepeda A.J."/>
            <person name="Yan W."/>
            <person name="Fan B."/>
            <person name="Jiang Y."/>
            <person name="Adhikari A."/>
            <person name="Zheng C.-J."/>
            <person name="Schuster L."/>
            <person name="Cowan T.M."/>
            <person name="Smanski M.J."/>
            <person name="Chevrette M.G."/>
            <person name="De Carvalho L.P.S."/>
            <person name="Shen B."/>
        </authorList>
    </citation>
    <scope>NUCLEOTIDE SEQUENCE [LARGE SCALE GENOMIC DNA]</scope>
    <source>
        <strain evidence="1 2">NPDC050403</strain>
    </source>
</reference>
<dbReference type="EMBL" id="JBFAKC010000003">
    <property type="protein sequence ID" value="MEV0707379.1"/>
    <property type="molecule type" value="Genomic_DNA"/>
</dbReference>
<proteinExistence type="predicted"/>
<comment type="caution">
    <text evidence="1">The sequence shown here is derived from an EMBL/GenBank/DDBJ whole genome shotgun (WGS) entry which is preliminary data.</text>
</comment>
<dbReference type="Proteomes" id="UP001551695">
    <property type="component" value="Unassembled WGS sequence"/>
</dbReference>
<keyword evidence="2" id="KW-1185">Reference proteome</keyword>